<dbReference type="Proteomes" id="UP000000311">
    <property type="component" value="Unassembled WGS sequence"/>
</dbReference>
<reference evidence="1 2" key="1">
    <citation type="journal article" date="2010" name="Science">
        <title>Genomic comparison of the ants Camponotus floridanus and Harpegnathos saltator.</title>
        <authorList>
            <person name="Bonasio R."/>
            <person name="Zhang G."/>
            <person name="Ye C."/>
            <person name="Mutti N.S."/>
            <person name="Fang X."/>
            <person name="Qin N."/>
            <person name="Donahue G."/>
            <person name="Yang P."/>
            <person name="Li Q."/>
            <person name="Li C."/>
            <person name="Zhang P."/>
            <person name="Huang Z."/>
            <person name="Berger S.L."/>
            <person name="Reinberg D."/>
            <person name="Wang J."/>
            <person name="Liebig J."/>
        </authorList>
    </citation>
    <scope>NUCLEOTIDE SEQUENCE [LARGE SCALE GENOMIC DNA]</scope>
    <source>
        <strain evidence="2">C129</strain>
    </source>
</reference>
<protein>
    <submittedName>
        <fullName evidence="1">Uncharacterized protein</fullName>
    </submittedName>
</protein>
<dbReference type="InParanoid" id="E2ALB6"/>
<sequence length="107" mass="12546">MPVQEVNMDENNMQWTRFKSTPIMPVYFIAADVFHLAFTSETNQSARLLCRTDMLPRVQFAYTVAKNITQFLEKELPYIRKTPEVNHITIPELFDTEEIILGSILHR</sequence>
<dbReference type="EMBL" id="GL440585">
    <property type="protein sequence ID" value="EFN65774.1"/>
    <property type="molecule type" value="Genomic_DNA"/>
</dbReference>
<gene>
    <name evidence="1" type="ORF">EAG_01877</name>
</gene>
<evidence type="ECO:0000313" key="1">
    <source>
        <dbReference type="EMBL" id="EFN65774.1"/>
    </source>
</evidence>
<accession>E2ALB6</accession>
<dbReference type="OrthoDB" id="510539at2759"/>
<evidence type="ECO:0000313" key="2">
    <source>
        <dbReference type="Proteomes" id="UP000000311"/>
    </source>
</evidence>
<name>E2ALB6_CAMFO</name>
<keyword evidence="2" id="KW-1185">Reference proteome</keyword>
<dbReference type="AlphaFoldDB" id="E2ALB6"/>
<organism evidence="2">
    <name type="scientific">Camponotus floridanus</name>
    <name type="common">Florida carpenter ant</name>
    <dbReference type="NCBI Taxonomy" id="104421"/>
    <lineage>
        <taxon>Eukaryota</taxon>
        <taxon>Metazoa</taxon>
        <taxon>Ecdysozoa</taxon>
        <taxon>Arthropoda</taxon>
        <taxon>Hexapoda</taxon>
        <taxon>Insecta</taxon>
        <taxon>Pterygota</taxon>
        <taxon>Neoptera</taxon>
        <taxon>Endopterygota</taxon>
        <taxon>Hymenoptera</taxon>
        <taxon>Apocrita</taxon>
        <taxon>Aculeata</taxon>
        <taxon>Formicoidea</taxon>
        <taxon>Formicidae</taxon>
        <taxon>Formicinae</taxon>
        <taxon>Camponotus</taxon>
    </lineage>
</organism>
<proteinExistence type="predicted"/>